<sequence>MAAVPRSCHACSKAKRRCDKDMPTCQRCSDRGLECQYPPPKRSCFIPRGYLDSSQREAFNQLTESTANEVDPFTIVTTDAVNAPFDIACHPDIFSSANWFLSPETWALERDSRQLSPVFPVSEVKGLIHLFQHWCDQWVTTGSNPFIHNHLYRNRFPSCVRMAYTTLSSYTHRNSANTETVLRIVNEQASELVMTDAILSIDGLRTLDCLEQLAQVHALFVYQIIGLFDGDIRSRHLAETRVPIFVQWLRQLVVYASGNLGMLFQITSCEKSSPTVIEHLWHAWVLSETIRRTWSVGMALYAVYTGLKTGWTPCPGGMMFTSRQGLWDARTATTWHQICSDSDVRFMQRFDTERLFHEAAPDEVDDFGKMILEITFGKDRIKEWLCRRLG</sequence>
<dbReference type="Proteomes" id="UP001172386">
    <property type="component" value="Unassembled WGS sequence"/>
</dbReference>
<evidence type="ECO:0000313" key="2">
    <source>
        <dbReference type="Proteomes" id="UP001172386"/>
    </source>
</evidence>
<name>A0ACC2ZZ65_9EURO</name>
<comment type="caution">
    <text evidence="1">The sequence shown here is derived from an EMBL/GenBank/DDBJ whole genome shotgun (WGS) entry which is preliminary data.</text>
</comment>
<organism evidence="1 2">
    <name type="scientific">Neophaeococcomyces mojaviensis</name>
    <dbReference type="NCBI Taxonomy" id="3383035"/>
    <lineage>
        <taxon>Eukaryota</taxon>
        <taxon>Fungi</taxon>
        <taxon>Dikarya</taxon>
        <taxon>Ascomycota</taxon>
        <taxon>Pezizomycotina</taxon>
        <taxon>Eurotiomycetes</taxon>
        <taxon>Chaetothyriomycetidae</taxon>
        <taxon>Chaetothyriales</taxon>
        <taxon>Chaetothyriales incertae sedis</taxon>
        <taxon>Neophaeococcomyces</taxon>
    </lineage>
</organism>
<dbReference type="EMBL" id="JAPDRQ010000171">
    <property type="protein sequence ID" value="KAJ9653013.1"/>
    <property type="molecule type" value="Genomic_DNA"/>
</dbReference>
<accession>A0ACC2ZZ65</accession>
<protein>
    <submittedName>
        <fullName evidence="1">Uncharacterized protein</fullName>
    </submittedName>
</protein>
<reference evidence="1" key="1">
    <citation type="submission" date="2022-10" db="EMBL/GenBank/DDBJ databases">
        <title>Culturing micro-colonial fungi from biological soil crusts in the Mojave desert and describing Neophaeococcomyces mojavensis, and introducing the new genera and species Taxawa tesnikishii.</title>
        <authorList>
            <person name="Kurbessoian T."/>
            <person name="Stajich J.E."/>
        </authorList>
    </citation>
    <scope>NUCLEOTIDE SEQUENCE</scope>
    <source>
        <strain evidence="1">JES_112</strain>
    </source>
</reference>
<gene>
    <name evidence="1" type="ORF">H2198_007760</name>
</gene>
<keyword evidence="2" id="KW-1185">Reference proteome</keyword>
<evidence type="ECO:0000313" key="1">
    <source>
        <dbReference type="EMBL" id="KAJ9653013.1"/>
    </source>
</evidence>
<proteinExistence type="predicted"/>